<evidence type="ECO:0000313" key="1">
    <source>
        <dbReference type="EMBL" id="CRL07181.1"/>
    </source>
</evidence>
<evidence type="ECO:0000313" key="2">
    <source>
        <dbReference type="Proteomes" id="UP000183832"/>
    </source>
</evidence>
<dbReference type="EMBL" id="CVRI01000070">
    <property type="protein sequence ID" value="CRL07181.1"/>
    <property type="molecule type" value="Genomic_DNA"/>
</dbReference>
<protein>
    <submittedName>
        <fullName evidence="1">CLUMA_CG020166, isoform A</fullName>
    </submittedName>
</protein>
<accession>A0A1J1J441</accession>
<keyword evidence="2" id="KW-1185">Reference proteome</keyword>
<dbReference type="AlphaFoldDB" id="A0A1J1J441"/>
<organism evidence="1 2">
    <name type="scientific">Clunio marinus</name>
    <dbReference type="NCBI Taxonomy" id="568069"/>
    <lineage>
        <taxon>Eukaryota</taxon>
        <taxon>Metazoa</taxon>
        <taxon>Ecdysozoa</taxon>
        <taxon>Arthropoda</taxon>
        <taxon>Hexapoda</taxon>
        <taxon>Insecta</taxon>
        <taxon>Pterygota</taxon>
        <taxon>Neoptera</taxon>
        <taxon>Endopterygota</taxon>
        <taxon>Diptera</taxon>
        <taxon>Nematocera</taxon>
        <taxon>Chironomoidea</taxon>
        <taxon>Chironomidae</taxon>
        <taxon>Clunio</taxon>
    </lineage>
</organism>
<proteinExistence type="predicted"/>
<dbReference type="Proteomes" id="UP000183832">
    <property type="component" value="Unassembled WGS sequence"/>
</dbReference>
<gene>
    <name evidence="1" type="ORF">CLUMA_CG020166</name>
</gene>
<sequence length="61" mass="7077">MRLVRTLKLFVHQSPTILKFFISSSLKEVLIGSGLIRIERNGNYLPTYIFFTLMITSNPFL</sequence>
<reference evidence="1 2" key="1">
    <citation type="submission" date="2015-04" db="EMBL/GenBank/DDBJ databases">
        <authorList>
            <person name="Syromyatnikov M.Y."/>
            <person name="Popov V.N."/>
        </authorList>
    </citation>
    <scope>NUCLEOTIDE SEQUENCE [LARGE SCALE GENOMIC DNA]</scope>
</reference>
<name>A0A1J1J441_9DIPT</name>